<accession>A0ACA9KY55</accession>
<proteinExistence type="predicted"/>
<sequence>MFALQSWKPKNKQDKAESGVFNAIIDMFNESVSVETLFEYIPRKRLKNSKILASGSFSTIYTAEWLDGEIENVDFVKNSIKRKGPQHVALKTLPIDEKKTNELFRSYYANLCGFDAKIFGVSSFFESSFTCFMVMKLYEVDARSLIARDYWSLLWVSRFSFIFQISKELTIMHDKGFIHGDLHSGNILCDELGPTIADLGFSYSLLTNDKIKGPIY</sequence>
<name>A0ACA9KY55_9GLOM</name>
<organism evidence="1 2">
    <name type="scientific">Dentiscutata heterogama</name>
    <dbReference type="NCBI Taxonomy" id="1316150"/>
    <lineage>
        <taxon>Eukaryota</taxon>
        <taxon>Fungi</taxon>
        <taxon>Fungi incertae sedis</taxon>
        <taxon>Mucoromycota</taxon>
        <taxon>Glomeromycotina</taxon>
        <taxon>Glomeromycetes</taxon>
        <taxon>Diversisporales</taxon>
        <taxon>Gigasporaceae</taxon>
        <taxon>Dentiscutata</taxon>
    </lineage>
</organism>
<feature type="non-terminal residue" evidence="1">
    <location>
        <position position="216"/>
    </location>
</feature>
<reference evidence="1" key="1">
    <citation type="submission" date="2021-06" db="EMBL/GenBank/DDBJ databases">
        <authorList>
            <person name="Kallberg Y."/>
            <person name="Tangrot J."/>
            <person name="Rosling A."/>
        </authorList>
    </citation>
    <scope>NUCLEOTIDE SEQUENCE</scope>
    <source>
        <strain evidence="1">IL203A</strain>
    </source>
</reference>
<evidence type="ECO:0000313" key="2">
    <source>
        <dbReference type="Proteomes" id="UP000789702"/>
    </source>
</evidence>
<dbReference type="EMBL" id="CAJVPU010002223">
    <property type="protein sequence ID" value="CAG8497359.1"/>
    <property type="molecule type" value="Genomic_DNA"/>
</dbReference>
<gene>
    <name evidence="1" type="ORF">DHETER_LOCUS2846</name>
</gene>
<comment type="caution">
    <text evidence="1">The sequence shown here is derived from an EMBL/GenBank/DDBJ whole genome shotgun (WGS) entry which is preliminary data.</text>
</comment>
<keyword evidence="2" id="KW-1185">Reference proteome</keyword>
<protein>
    <submittedName>
        <fullName evidence="1">7503_t:CDS:1</fullName>
    </submittedName>
</protein>
<dbReference type="Proteomes" id="UP000789702">
    <property type="component" value="Unassembled WGS sequence"/>
</dbReference>
<evidence type="ECO:0000313" key="1">
    <source>
        <dbReference type="EMBL" id="CAG8497359.1"/>
    </source>
</evidence>